<dbReference type="GO" id="GO:0004338">
    <property type="term" value="F:glucan exo-1,3-beta-glucosidase activity"/>
    <property type="evidence" value="ECO:0007669"/>
    <property type="project" value="UniProtKB-EC"/>
</dbReference>
<dbReference type="GO" id="GO:0009251">
    <property type="term" value="P:glucan catabolic process"/>
    <property type="evidence" value="ECO:0007669"/>
    <property type="project" value="TreeGrafter"/>
</dbReference>
<evidence type="ECO:0000256" key="15">
    <source>
        <dbReference type="ARBA" id="ARBA00041260"/>
    </source>
</evidence>
<reference evidence="19 20" key="1">
    <citation type="submission" date="2024-01" db="EMBL/GenBank/DDBJ databases">
        <title>A draft genome for a cacao thread blight-causing isolate of Paramarasmius palmivorus.</title>
        <authorList>
            <person name="Baruah I.K."/>
            <person name="Bukari Y."/>
            <person name="Amoako-Attah I."/>
            <person name="Meinhardt L.W."/>
            <person name="Bailey B.A."/>
            <person name="Cohen S.P."/>
        </authorList>
    </citation>
    <scope>NUCLEOTIDE SEQUENCE [LARGE SCALE GENOMIC DNA]</scope>
    <source>
        <strain evidence="19 20">GH-12</strain>
    </source>
</reference>
<dbReference type="GO" id="GO:0005886">
    <property type="term" value="C:plasma membrane"/>
    <property type="evidence" value="ECO:0007669"/>
    <property type="project" value="UniProtKB-SubCell"/>
</dbReference>
<keyword evidence="8 17" id="KW-0472">Membrane</keyword>
<feature type="compositionally biased region" description="Polar residues" evidence="16">
    <location>
        <begin position="150"/>
        <end position="163"/>
    </location>
</feature>
<evidence type="ECO:0000256" key="7">
    <source>
        <dbReference type="ARBA" id="ARBA00022989"/>
    </source>
</evidence>
<evidence type="ECO:0000313" key="20">
    <source>
        <dbReference type="Proteomes" id="UP001383192"/>
    </source>
</evidence>
<feature type="domain" description="Glycoside hydrolase family 5" evidence="18">
    <location>
        <begin position="279"/>
        <end position="478"/>
    </location>
</feature>
<gene>
    <name evidence="19" type="ORF">VNI00_003891</name>
</gene>
<dbReference type="InterPro" id="IPR017853">
    <property type="entry name" value="GH"/>
</dbReference>
<protein>
    <recommendedName>
        <fullName evidence="14">glucan 1,3-beta-glucosidase</fullName>
        <ecNumber evidence="14">3.2.1.58</ecNumber>
    </recommendedName>
    <alternativeName>
        <fullName evidence="15">Exo-1,3-beta-glucanase D</fullName>
    </alternativeName>
</protein>
<keyword evidence="9" id="KW-0325">Glycoprotein</keyword>
<comment type="subcellular location">
    <subcellularLocation>
        <location evidence="1">Cell membrane</location>
        <topology evidence="1">Single-pass type II membrane protein</topology>
    </subcellularLocation>
</comment>
<dbReference type="EMBL" id="JAYKXP010000010">
    <property type="protein sequence ID" value="KAK7053265.1"/>
    <property type="molecule type" value="Genomic_DNA"/>
</dbReference>
<comment type="similarity">
    <text evidence="2">Belongs to the glycosyl hydrolase 5 (cellulase A) family.</text>
</comment>
<dbReference type="Proteomes" id="UP001383192">
    <property type="component" value="Unassembled WGS sequence"/>
</dbReference>
<evidence type="ECO:0000256" key="12">
    <source>
        <dbReference type="ARBA" id="ARBA00036824"/>
    </source>
</evidence>
<dbReference type="GO" id="GO:0009986">
    <property type="term" value="C:cell surface"/>
    <property type="evidence" value="ECO:0007669"/>
    <property type="project" value="TreeGrafter"/>
</dbReference>
<feature type="region of interest" description="Disordered" evidence="16">
    <location>
        <begin position="1"/>
        <end position="44"/>
    </location>
</feature>
<keyword evidence="6" id="KW-0735">Signal-anchor</keyword>
<evidence type="ECO:0000256" key="5">
    <source>
        <dbReference type="ARBA" id="ARBA00022801"/>
    </source>
</evidence>
<evidence type="ECO:0000256" key="11">
    <source>
        <dbReference type="ARBA" id="ARBA00023316"/>
    </source>
</evidence>
<accession>A0AAW0DPC0</accession>
<evidence type="ECO:0000256" key="14">
    <source>
        <dbReference type="ARBA" id="ARBA00038929"/>
    </source>
</evidence>
<dbReference type="InterPro" id="IPR001547">
    <property type="entry name" value="Glyco_hydro_5"/>
</dbReference>
<evidence type="ECO:0000256" key="13">
    <source>
        <dbReference type="ARBA" id="ARBA00037126"/>
    </source>
</evidence>
<evidence type="ECO:0000256" key="9">
    <source>
        <dbReference type="ARBA" id="ARBA00023180"/>
    </source>
</evidence>
<dbReference type="EC" id="3.2.1.58" evidence="14"/>
<name>A0AAW0DPC0_9AGAR</name>
<dbReference type="InterPro" id="IPR050386">
    <property type="entry name" value="Glycosyl_hydrolase_5"/>
</dbReference>
<keyword evidence="4 17" id="KW-0812">Transmembrane</keyword>
<evidence type="ECO:0000256" key="10">
    <source>
        <dbReference type="ARBA" id="ARBA00023295"/>
    </source>
</evidence>
<keyword evidence="5" id="KW-0378">Hydrolase</keyword>
<evidence type="ECO:0000256" key="3">
    <source>
        <dbReference type="ARBA" id="ARBA00022475"/>
    </source>
</evidence>
<keyword evidence="7 17" id="KW-1133">Transmembrane helix</keyword>
<evidence type="ECO:0000256" key="16">
    <source>
        <dbReference type="SAM" id="MobiDB-lite"/>
    </source>
</evidence>
<keyword evidence="3" id="KW-1003">Cell membrane</keyword>
<feature type="region of interest" description="Disordered" evidence="16">
    <location>
        <begin position="150"/>
        <end position="184"/>
    </location>
</feature>
<comment type="catalytic activity">
    <reaction evidence="12">
        <text>Successive hydrolysis of beta-D-glucose units from the non-reducing ends of (1-&gt;3)-beta-D-glucans, releasing alpha-glucose.</text>
        <dbReference type="EC" id="3.2.1.58"/>
    </reaction>
</comment>
<dbReference type="GO" id="GO:0071555">
    <property type="term" value="P:cell wall organization"/>
    <property type="evidence" value="ECO:0007669"/>
    <property type="project" value="UniProtKB-KW"/>
</dbReference>
<keyword evidence="11" id="KW-0961">Cell wall biogenesis/degradation</keyword>
<dbReference type="Gene3D" id="3.20.20.80">
    <property type="entry name" value="Glycosidases"/>
    <property type="match status" value="1"/>
</dbReference>
<evidence type="ECO:0000256" key="8">
    <source>
        <dbReference type="ARBA" id="ARBA00023136"/>
    </source>
</evidence>
<dbReference type="PANTHER" id="PTHR31297:SF34">
    <property type="entry name" value="GLUCAN 1,3-BETA-GLUCOSIDASE 2"/>
    <property type="match status" value="1"/>
</dbReference>
<evidence type="ECO:0000256" key="6">
    <source>
        <dbReference type="ARBA" id="ARBA00022968"/>
    </source>
</evidence>
<proteinExistence type="inferred from homology"/>
<keyword evidence="10" id="KW-0326">Glycosidase</keyword>
<keyword evidence="20" id="KW-1185">Reference proteome</keyword>
<feature type="region of interest" description="Disordered" evidence="16">
    <location>
        <begin position="75"/>
        <end position="101"/>
    </location>
</feature>
<comment type="caution">
    <text evidence="19">The sequence shown here is derived from an EMBL/GenBank/DDBJ whole genome shotgun (WGS) entry which is preliminary data.</text>
</comment>
<evidence type="ECO:0000313" key="19">
    <source>
        <dbReference type="EMBL" id="KAK7053265.1"/>
    </source>
</evidence>
<feature type="compositionally biased region" description="Low complexity" evidence="16">
    <location>
        <begin position="164"/>
        <end position="184"/>
    </location>
</feature>
<evidence type="ECO:0000256" key="4">
    <source>
        <dbReference type="ARBA" id="ARBA00022692"/>
    </source>
</evidence>
<dbReference type="Pfam" id="PF00150">
    <property type="entry name" value="Cellulase"/>
    <property type="match status" value="1"/>
</dbReference>
<feature type="transmembrane region" description="Helical" evidence="17">
    <location>
        <begin position="125"/>
        <end position="147"/>
    </location>
</feature>
<dbReference type="GO" id="GO:0005576">
    <property type="term" value="C:extracellular region"/>
    <property type="evidence" value="ECO:0007669"/>
    <property type="project" value="TreeGrafter"/>
</dbReference>
<evidence type="ECO:0000259" key="18">
    <source>
        <dbReference type="Pfam" id="PF00150"/>
    </source>
</evidence>
<sequence length="755" mass="81982">MAHQSRPSDQVPYNPVPLEQYPPSPGPNTTFQEPQSRFAGQALYQDGSYATSHRSIPSVGQHSEYSSSVYALNETRENPSLSDGYRDDPSGQGMPMSPMGRSRWMEEKEAAYASPKTKRNHKMKIIAIVAGGVLVIIAIVVGVYLALSKSGSKNGDASKGTSSDATTGNNGDNKGNNGKGGVVAAVTGSDGSEITLEDGTTFKYSNPHGGYWYYDPNDPFNNGARAQSWSPALNETFNFGVDRIRGAPALFEKYATAVPTPVDEYTLHAAIGKDTANGGFDQLEEHYKTFITEKDFADIAGAGLNYVRVPIPFWAIEVRENEPYYPKAAWKYFLKAIGWARKYGLRINLDLHAVPGSQNGWNHSGRLGDVNWLMGPMGLANAQRTLDYIRILAEFISQPQYRDVITMFGIINEPRADGYAGSDQIEAFYAEAYRIIREITGIGEGAWISYHDAFRPRDAWAGFMANADRIMLDDHPYIAFGGQDARGWGAKSDQVCAWSADVKKSMSAFGMTAAGEFSLAINDCGLWVTGVGDGTRYEGDYKPDPTFPRIGSCTTWTDWTQFTATTKAEMKQFAMSSFDALQNYFFWTWKIGDSINSGKVESPAWSYKLGLEQGWLPQDPREADGTCGDPSPFNQSIPHGNGNVNLAQYSWPPASIVSGGPASRLPSYTPTGAVPTLTGATLTVSGVKPTKTADVGNGWANPDDQAGLMVPIAGCSYLDPWVGTRAAAPTPLCRGVKREVEAEANASRPTPPPAL</sequence>
<evidence type="ECO:0000256" key="2">
    <source>
        <dbReference type="ARBA" id="ARBA00005641"/>
    </source>
</evidence>
<evidence type="ECO:0000256" key="1">
    <source>
        <dbReference type="ARBA" id="ARBA00004401"/>
    </source>
</evidence>
<organism evidence="19 20">
    <name type="scientific">Paramarasmius palmivorus</name>
    <dbReference type="NCBI Taxonomy" id="297713"/>
    <lineage>
        <taxon>Eukaryota</taxon>
        <taxon>Fungi</taxon>
        <taxon>Dikarya</taxon>
        <taxon>Basidiomycota</taxon>
        <taxon>Agaricomycotina</taxon>
        <taxon>Agaricomycetes</taxon>
        <taxon>Agaricomycetidae</taxon>
        <taxon>Agaricales</taxon>
        <taxon>Marasmiineae</taxon>
        <taxon>Marasmiaceae</taxon>
        <taxon>Paramarasmius</taxon>
    </lineage>
</organism>
<evidence type="ECO:0000256" key="17">
    <source>
        <dbReference type="SAM" id="Phobius"/>
    </source>
</evidence>
<dbReference type="SUPFAM" id="SSF51445">
    <property type="entry name" value="(Trans)glycosidases"/>
    <property type="match status" value="1"/>
</dbReference>
<comment type="function">
    <text evidence="13">Glucosidase involved in the degradation of cellulosic biomass. Active on lichenan.</text>
</comment>
<dbReference type="AlphaFoldDB" id="A0AAW0DPC0"/>
<dbReference type="PANTHER" id="PTHR31297">
    <property type="entry name" value="GLUCAN ENDO-1,6-BETA-GLUCOSIDASE B"/>
    <property type="match status" value="1"/>
</dbReference>